<gene>
    <name evidence="3" type="ORF">LEP1GSC029_3526</name>
</gene>
<dbReference type="GO" id="GO:0030288">
    <property type="term" value="C:outer membrane-bounded periplasmic space"/>
    <property type="evidence" value="ECO:0007669"/>
    <property type="project" value="TreeGrafter"/>
</dbReference>
<dbReference type="AlphaFoldDB" id="A0A829D612"/>
<name>A0A829D612_LEPIR</name>
<dbReference type="PANTHER" id="PTHR30404:SF0">
    <property type="entry name" value="N-ACETYLMURAMOYL-L-ALANINE AMIDASE AMIC"/>
    <property type="match status" value="1"/>
</dbReference>
<comment type="caution">
    <text evidence="3">The sequence shown here is derived from an EMBL/GenBank/DDBJ whole genome shotgun (WGS) entry which is preliminary data.</text>
</comment>
<evidence type="ECO:0000313" key="4">
    <source>
        <dbReference type="Proteomes" id="UP000012329"/>
    </source>
</evidence>
<proteinExistence type="predicted"/>
<accession>A0A829D612</accession>
<dbReference type="InterPro" id="IPR050695">
    <property type="entry name" value="N-acetylmuramoyl_amidase_3"/>
</dbReference>
<dbReference type="Gene3D" id="3.40.630.40">
    <property type="entry name" value="Zn-dependent exopeptidases"/>
    <property type="match status" value="1"/>
</dbReference>
<feature type="compositionally biased region" description="Basic and acidic residues" evidence="2">
    <location>
        <begin position="1"/>
        <end position="11"/>
    </location>
</feature>
<evidence type="ECO:0000256" key="1">
    <source>
        <dbReference type="ARBA" id="ARBA00022801"/>
    </source>
</evidence>
<dbReference type="PANTHER" id="PTHR30404">
    <property type="entry name" value="N-ACETYLMURAMOYL-L-ALANINE AMIDASE"/>
    <property type="match status" value="1"/>
</dbReference>
<evidence type="ECO:0000256" key="2">
    <source>
        <dbReference type="SAM" id="MobiDB-lite"/>
    </source>
</evidence>
<dbReference type="EMBL" id="AFJL02000069">
    <property type="protein sequence ID" value="EMY05807.1"/>
    <property type="molecule type" value="Genomic_DNA"/>
</dbReference>
<dbReference type="Proteomes" id="UP000012329">
    <property type="component" value="Unassembled WGS sequence"/>
</dbReference>
<keyword evidence="1" id="KW-0378">Hydrolase</keyword>
<reference evidence="3 4" key="1">
    <citation type="submission" date="2013-02" db="EMBL/GenBank/DDBJ databases">
        <authorList>
            <person name="Harkins D.M."/>
            <person name="Durkin A.S."/>
            <person name="Brinkac L.M."/>
            <person name="Haft D.H."/>
            <person name="Selengut J.D."/>
            <person name="Sanka R."/>
            <person name="DePew J."/>
            <person name="Purushe J."/>
            <person name="Whelen A.C."/>
            <person name="Vinetz J.M."/>
            <person name="Sutton G.G."/>
            <person name="Nierman W.C."/>
            <person name="Fouts D.E."/>
        </authorList>
    </citation>
    <scope>NUCLEOTIDE SEQUENCE [LARGE SCALE GENOMIC DNA]</scope>
    <source>
        <strain evidence="3 4">2002000626</strain>
    </source>
</reference>
<feature type="region of interest" description="Disordered" evidence="2">
    <location>
        <begin position="1"/>
        <end position="21"/>
    </location>
</feature>
<organism evidence="3 4">
    <name type="scientific">Leptospira interrogans str. 2002000626</name>
    <dbReference type="NCBI Taxonomy" id="996803"/>
    <lineage>
        <taxon>Bacteria</taxon>
        <taxon>Pseudomonadati</taxon>
        <taxon>Spirochaetota</taxon>
        <taxon>Spirochaetia</taxon>
        <taxon>Leptospirales</taxon>
        <taxon>Leptospiraceae</taxon>
        <taxon>Leptospira</taxon>
    </lineage>
</organism>
<protein>
    <submittedName>
        <fullName evidence="3">N-acetylmuramoyl-L-alanine amidase domain protein</fullName>
    </submittedName>
</protein>
<evidence type="ECO:0000313" key="3">
    <source>
        <dbReference type="EMBL" id="EMY05807.1"/>
    </source>
</evidence>
<dbReference type="GO" id="GO:0008745">
    <property type="term" value="F:N-acetylmuramoyl-L-alanine amidase activity"/>
    <property type="evidence" value="ECO:0007669"/>
    <property type="project" value="TreeGrafter"/>
</dbReference>
<sequence>MAGPEKKETSDSKSVSKSPLKTFKIIIDPGHGGLDLKPREDHGDKYDPISDKYLELYKAGASFKGTKEKTIVLELSKELKEILDLTKTEEGFKVFRSYMKSFTNEDLPWIQIDSVMTRNENAEEKDYSLNEDPNAPYRLFDYPDKKTNRFNLEGFRLSIVKNRT</sequence>